<dbReference type="NCBIfam" id="TIGR03280">
    <property type="entry name" value="methan_mark_11"/>
    <property type="match status" value="1"/>
</dbReference>
<dbReference type="InterPro" id="IPR053870">
    <property type="entry name" value="TiaS-like_TCKD"/>
</dbReference>
<dbReference type="AlphaFoldDB" id="A0A644V524"/>
<dbReference type="InterPro" id="IPR017674">
    <property type="entry name" value="Methan_mark_11"/>
</dbReference>
<accession>A0A644V524</accession>
<gene>
    <name evidence="2" type="ORF">SDC9_32419</name>
</gene>
<dbReference type="EMBL" id="VSSQ01000222">
    <property type="protein sequence ID" value="MPL86439.1"/>
    <property type="molecule type" value="Genomic_DNA"/>
</dbReference>
<dbReference type="PANTHER" id="PTHR40705:SF2">
    <property type="entry name" value="DUF1743 DOMAIN-CONTAINING PROTEIN"/>
    <property type="match status" value="1"/>
</dbReference>
<dbReference type="Pfam" id="PF22641">
    <property type="entry name" value="TiaS_TCKD"/>
    <property type="match status" value="1"/>
</dbReference>
<evidence type="ECO:0000313" key="2">
    <source>
        <dbReference type="EMBL" id="MPL86439.1"/>
    </source>
</evidence>
<feature type="domain" description="TiaS-like TCKD" evidence="1">
    <location>
        <begin position="148"/>
        <end position="208"/>
    </location>
</feature>
<dbReference type="PANTHER" id="PTHR40705">
    <property type="entry name" value="TRNA(ILE2) 2-AGMATINYLCYTIDINE SYNTHETASE TIAS"/>
    <property type="match status" value="1"/>
</dbReference>
<organism evidence="2">
    <name type="scientific">bioreactor metagenome</name>
    <dbReference type="NCBI Taxonomy" id="1076179"/>
    <lineage>
        <taxon>unclassified sequences</taxon>
        <taxon>metagenomes</taxon>
        <taxon>ecological metagenomes</taxon>
    </lineage>
</organism>
<protein>
    <recommendedName>
        <fullName evidence="1">TiaS-like TCKD domain-containing protein</fullName>
    </recommendedName>
</protein>
<proteinExistence type="predicted"/>
<sequence length="295" mass="31771">MTEESSTLNNPYSISYPEILALGSEDGRAVELIERFDCVGGAMWVKNHYAKSPLVKGSRIVSDTQRFMLDTGDVSLHLEGSYFPAGISGVGVTDSEISVSYLGLGGGGVGASICRATAGGVLRHTSDVCGGGKVAGSTIHLPRYTRVIIGLDDTDTPEQGATWTLAHNISKAVQSQQSRYLSHTITQLFPVPYRTKNCVALACEFATTEPEKLIDRFEALVRRYTLSDETGLCAYIGFDPSVIMPYAKKVKAGEVTLDDFASVRCHLDVRIEGRGIIGAAAAIPYYTNYTEALLI</sequence>
<evidence type="ECO:0000259" key="1">
    <source>
        <dbReference type="Pfam" id="PF22641"/>
    </source>
</evidence>
<reference evidence="2" key="1">
    <citation type="submission" date="2019-08" db="EMBL/GenBank/DDBJ databases">
        <authorList>
            <person name="Kucharzyk K."/>
            <person name="Murdoch R.W."/>
            <person name="Higgins S."/>
            <person name="Loffler F."/>
        </authorList>
    </citation>
    <scope>NUCLEOTIDE SEQUENCE</scope>
</reference>
<comment type="caution">
    <text evidence="2">The sequence shown here is derived from an EMBL/GenBank/DDBJ whole genome shotgun (WGS) entry which is preliminary data.</text>
</comment>
<name>A0A644V524_9ZZZZ</name>
<dbReference type="Gene3D" id="3.30.70.2200">
    <property type="match status" value="1"/>
</dbReference>